<dbReference type="AlphaFoldDB" id="A0A941W260"/>
<protein>
    <submittedName>
        <fullName evidence="1">Uncharacterized protein</fullName>
    </submittedName>
</protein>
<sequence length="186" mass="20695">MDVEAIIDKIRNAEDVTLKPITDIVALKISKGPYDGEPENNLTKAEKITAEYISENYSTLDEFYEDLSKSGEGIKGIQTCADAIYQYYTDSDRLSFDTVKEKISSKKDIRLKTIADLVAYKIAQCSDAKGADLDTISAQTFVAEYISNNFKNNKELEGRISKLGGGVKGLNAFADIVYNFFLNKDK</sequence>
<proteinExistence type="predicted"/>
<dbReference type="Proteomes" id="UP000722750">
    <property type="component" value="Unassembled WGS sequence"/>
</dbReference>
<reference evidence="1" key="1">
    <citation type="journal article" date="2021" name="ISME J.">
        <title>Fine-scale metabolic discontinuity in a stratified prokaryote microbiome of a Red Sea deep halocline.</title>
        <authorList>
            <person name="Michoud G."/>
            <person name="Ngugi D.K."/>
            <person name="Barozzi A."/>
            <person name="Merlino G."/>
            <person name="Calleja M.L."/>
            <person name="Delgado-Huertas A."/>
            <person name="Moran X.A.G."/>
            <person name="Daffonchio D."/>
        </authorList>
    </citation>
    <scope>NUCLEOTIDE SEQUENCE</scope>
    <source>
        <strain evidence="1">SuakinDeep_MAG55_1</strain>
    </source>
</reference>
<evidence type="ECO:0000313" key="2">
    <source>
        <dbReference type="Proteomes" id="UP000722750"/>
    </source>
</evidence>
<evidence type="ECO:0000313" key="1">
    <source>
        <dbReference type="EMBL" id="MBS1257988.1"/>
    </source>
</evidence>
<dbReference type="EMBL" id="JAANXD010000043">
    <property type="protein sequence ID" value="MBS1257988.1"/>
    <property type="molecule type" value="Genomic_DNA"/>
</dbReference>
<name>A0A941W260_9BACT</name>
<gene>
    <name evidence="1" type="ORF">MAG551_01041</name>
</gene>
<organism evidence="1 2">
    <name type="scientific">Candidatus Scalindua arabica</name>
    <dbReference type="NCBI Taxonomy" id="1127984"/>
    <lineage>
        <taxon>Bacteria</taxon>
        <taxon>Pseudomonadati</taxon>
        <taxon>Planctomycetota</taxon>
        <taxon>Candidatus Brocadiia</taxon>
        <taxon>Candidatus Brocadiales</taxon>
        <taxon>Candidatus Scalinduaceae</taxon>
        <taxon>Candidatus Scalindua</taxon>
    </lineage>
</organism>
<accession>A0A941W260</accession>
<comment type="caution">
    <text evidence="1">The sequence shown here is derived from an EMBL/GenBank/DDBJ whole genome shotgun (WGS) entry which is preliminary data.</text>
</comment>